<dbReference type="EMBL" id="VUOD01000003">
    <property type="protein sequence ID" value="KAA2285444.1"/>
    <property type="molecule type" value="Genomic_DNA"/>
</dbReference>
<reference evidence="1 2" key="2">
    <citation type="submission" date="2019-09" db="EMBL/GenBank/DDBJ databases">
        <authorList>
            <person name="Mazur A."/>
        </authorList>
    </citation>
    <scope>NUCLEOTIDE SEQUENCE [LARGE SCALE GENOMIC DNA]</scope>
    <source>
        <strain evidence="1 2">3729k</strain>
    </source>
</reference>
<keyword evidence="2" id="KW-1185">Reference proteome</keyword>
<organism evidence="1 2">
    <name type="scientific">Arenimonas fontis</name>
    <dbReference type="NCBI Taxonomy" id="2608255"/>
    <lineage>
        <taxon>Bacteria</taxon>
        <taxon>Pseudomonadati</taxon>
        <taxon>Pseudomonadota</taxon>
        <taxon>Gammaproteobacteria</taxon>
        <taxon>Lysobacterales</taxon>
        <taxon>Lysobacteraceae</taxon>
        <taxon>Arenimonas</taxon>
    </lineage>
</organism>
<name>A0A5B2ZDX9_9GAMM</name>
<evidence type="ECO:0000313" key="2">
    <source>
        <dbReference type="Proteomes" id="UP000322165"/>
    </source>
</evidence>
<dbReference type="Proteomes" id="UP000322165">
    <property type="component" value="Unassembled WGS sequence"/>
</dbReference>
<proteinExistence type="predicted"/>
<gene>
    <name evidence="1" type="ORF">F0415_05900</name>
</gene>
<dbReference type="RefSeq" id="WP_188310308.1">
    <property type="nucleotide sequence ID" value="NZ_VUOD01000003.1"/>
</dbReference>
<evidence type="ECO:0008006" key="3">
    <source>
        <dbReference type="Google" id="ProtNLM"/>
    </source>
</evidence>
<comment type="caution">
    <text evidence="1">The sequence shown here is derived from an EMBL/GenBank/DDBJ whole genome shotgun (WGS) entry which is preliminary data.</text>
</comment>
<accession>A0A5B2ZDX9</accession>
<dbReference type="AlphaFoldDB" id="A0A5B2ZDX9"/>
<sequence length="92" mass="10359">MAKSYCHLSRRVYPLLPRLVRSSMPDFMDHVQERVQRDLDVAISEATRHGVGLPFCEECDAPISLLRQELGARLCVAHQTAKEAGQARGGRR</sequence>
<reference evidence="1 2" key="1">
    <citation type="submission" date="2019-09" db="EMBL/GenBank/DDBJ databases">
        <title>Arenimonas chukotkensis sp. nov., a bacterium isolated from Chukotka hot spring, Arctic region, Russia.</title>
        <authorList>
            <person name="Zayulina K.S."/>
            <person name="Prokofeva M.I."/>
            <person name="Elcheninov A.G."/>
            <person name="Novikov A."/>
            <person name="Kochetkova T.V."/>
            <person name="Kublanov I.V."/>
        </authorList>
    </citation>
    <scope>NUCLEOTIDE SEQUENCE [LARGE SCALE GENOMIC DNA]</scope>
    <source>
        <strain evidence="1 2">3729k</strain>
    </source>
</reference>
<protein>
    <recommendedName>
        <fullName evidence="3">DksA C4-type domain-containing protein</fullName>
    </recommendedName>
</protein>
<evidence type="ECO:0000313" key="1">
    <source>
        <dbReference type="EMBL" id="KAA2285444.1"/>
    </source>
</evidence>